<dbReference type="OrthoDB" id="2314520at2759"/>
<accession>A0A367JBX4</accession>
<keyword evidence="8" id="KW-0539">Nucleus</keyword>
<dbReference type="GO" id="GO:0042162">
    <property type="term" value="F:telomeric DNA binding"/>
    <property type="evidence" value="ECO:0007669"/>
    <property type="project" value="TreeGrafter"/>
</dbReference>
<proteinExistence type="inferred from homology"/>
<comment type="caution">
    <text evidence="9">The sequence shown here is derived from an EMBL/GenBank/DDBJ whole genome shotgun (WGS) entry which is preliminary data.</text>
</comment>
<keyword evidence="6" id="KW-0779">Telomere</keyword>
<keyword evidence="10" id="KW-1185">Reference proteome</keyword>
<evidence type="ECO:0000256" key="4">
    <source>
        <dbReference type="ARBA" id="ARBA00016175"/>
    </source>
</evidence>
<dbReference type="GO" id="GO:0010833">
    <property type="term" value="P:telomere maintenance via telomere lengthening"/>
    <property type="evidence" value="ECO:0007669"/>
    <property type="project" value="TreeGrafter"/>
</dbReference>
<evidence type="ECO:0000256" key="6">
    <source>
        <dbReference type="ARBA" id="ARBA00022895"/>
    </source>
</evidence>
<evidence type="ECO:0000313" key="9">
    <source>
        <dbReference type="EMBL" id="RCH87385.1"/>
    </source>
</evidence>
<dbReference type="EMBL" id="PJQM01003729">
    <property type="protein sequence ID" value="RCH87385.1"/>
    <property type="molecule type" value="Genomic_DNA"/>
</dbReference>
<protein>
    <recommendedName>
        <fullName evidence="4">CST complex subunit CTC1</fullName>
    </recommendedName>
</protein>
<gene>
    <name evidence="9" type="ORF">CU098_001364</name>
</gene>
<dbReference type="GO" id="GO:0003697">
    <property type="term" value="F:single-stranded DNA binding"/>
    <property type="evidence" value="ECO:0007669"/>
    <property type="project" value="InterPro"/>
</dbReference>
<evidence type="ECO:0000313" key="10">
    <source>
        <dbReference type="Proteomes" id="UP000253551"/>
    </source>
</evidence>
<keyword evidence="7" id="KW-0238">DNA-binding</keyword>
<name>A0A367JBX4_RHIST</name>
<dbReference type="PANTHER" id="PTHR14865">
    <property type="entry name" value="CST COMPLEX SUBUNIT CTC1"/>
    <property type="match status" value="1"/>
</dbReference>
<comment type="similarity">
    <text evidence="3">Belongs to the CTC1 family.</text>
</comment>
<evidence type="ECO:0000256" key="5">
    <source>
        <dbReference type="ARBA" id="ARBA00022454"/>
    </source>
</evidence>
<dbReference type="STRING" id="4846.A0A367JBX4"/>
<sequence>LLNYKAGTNATLTGCSLIGTLSIVSYDADDEKGTILLTDITTHTYFPCHVDRFYPKLDQAMVSIQQWNFICQDDLQWIEFRLVHVFPVANPTQSVLEECLFIDELAYQITQSRDTVFYSPQPHMGSVPNHVGMVASVSPLLTLPNTPAQFLVEVSHDHVSTYIMFEGDACIKYYPMFRIGCNYMFQRLNAMHLRHAHIKCTVLCFREGQSLCHTITPHQLDQIQCTDQIPLEEESYPLCLPTINQMSTFTGHITRVIDPLFGMYEFDHQLLLCLFHHVGYSPLRPLRVNTEIRLHHVHMATVQLNSDGTSHLLDTLWHVPRTHADLCHVRALVGCVKTQIDILSFPDHCDFVQTSVPFFEQTMDSELKQYVYMDCLRQQSDFSMLMRHLEIYAALVVKFKQDDIHACKKAYDALSTHPTHHLKHHFIWHHQSCPAVGKTTQPLHVVMGTYPSLGSIQAMLAARLQEHRVCLSGESNRFETGHVYTRVASDDLTPHVDMMNDGRLYLMEGETRLLLLAPRVHLKPGGIYLLKQMQLFEEDLSYLELSMTRQSLKQSYLVCEDVVLLGYDSPLVFQTSRTSVRPVAYYRLSKRLKQGPCFVLDVVNTFPIQTCFDAESCLYLEGRVVVRLYDIQGSSKGIPTQELKECIFILDSRHQSLKLHAMLQTGTQWVIHGLTLDASLPDTGTKRRMTFVLGPTHTLYPVLDKDTPDALQLEPVYQDSSVASSEMIYSVSQLLELQQPTLTYQFFEHLIHVQGIVISKRMLDGFDNTSSHHAKQLYQDLGIGTGKPNRRLYLQLRQPDTLDVIDIYLDTHQIHYPLGLIVGAHVVFRNLVPNDVTSIQVLKTRPDPAVLGLQPTRIPTRLLHSFIDTDLGDAVEPEVSIVKILCHVVSVISLVFQWECSDCGSMVRHQDCYRMCQDAHRVFVATAFVQISD</sequence>
<dbReference type="PANTHER" id="PTHR14865:SF2">
    <property type="entry name" value="CST COMPLEX SUBUNIT CTC1"/>
    <property type="match status" value="1"/>
</dbReference>
<dbReference type="GO" id="GO:0045740">
    <property type="term" value="P:positive regulation of DNA replication"/>
    <property type="evidence" value="ECO:0007669"/>
    <property type="project" value="TreeGrafter"/>
</dbReference>
<evidence type="ECO:0000256" key="3">
    <source>
        <dbReference type="ARBA" id="ARBA00006332"/>
    </source>
</evidence>
<evidence type="ECO:0000256" key="1">
    <source>
        <dbReference type="ARBA" id="ARBA00004123"/>
    </source>
</evidence>
<organism evidence="9 10">
    <name type="scientific">Rhizopus stolonifer</name>
    <name type="common">Rhizopus nigricans</name>
    <dbReference type="NCBI Taxonomy" id="4846"/>
    <lineage>
        <taxon>Eukaryota</taxon>
        <taxon>Fungi</taxon>
        <taxon>Fungi incertae sedis</taxon>
        <taxon>Mucoromycota</taxon>
        <taxon>Mucoromycotina</taxon>
        <taxon>Mucoromycetes</taxon>
        <taxon>Mucorales</taxon>
        <taxon>Mucorineae</taxon>
        <taxon>Rhizopodaceae</taxon>
        <taxon>Rhizopus</taxon>
    </lineage>
</organism>
<reference evidence="9 10" key="1">
    <citation type="journal article" date="2018" name="G3 (Bethesda)">
        <title>Phylogenetic and Phylogenomic Definition of Rhizopus Species.</title>
        <authorList>
            <person name="Gryganskyi A.P."/>
            <person name="Golan J."/>
            <person name="Dolatabadi S."/>
            <person name="Mondo S."/>
            <person name="Robb S."/>
            <person name="Idnurm A."/>
            <person name="Muszewska A."/>
            <person name="Steczkiewicz K."/>
            <person name="Masonjones S."/>
            <person name="Liao H.L."/>
            <person name="Gajdeczka M.T."/>
            <person name="Anike F."/>
            <person name="Vuek A."/>
            <person name="Anishchenko I.M."/>
            <person name="Voigt K."/>
            <person name="de Hoog G.S."/>
            <person name="Smith M.E."/>
            <person name="Heitman J."/>
            <person name="Vilgalys R."/>
            <person name="Stajich J.E."/>
        </authorList>
    </citation>
    <scope>NUCLEOTIDE SEQUENCE [LARGE SCALE GENOMIC DNA]</scope>
    <source>
        <strain evidence="9 10">LSU 92-RS-03</strain>
    </source>
</reference>
<evidence type="ECO:0000256" key="2">
    <source>
        <dbReference type="ARBA" id="ARBA00004574"/>
    </source>
</evidence>
<evidence type="ECO:0000256" key="7">
    <source>
        <dbReference type="ARBA" id="ARBA00023125"/>
    </source>
</evidence>
<feature type="non-terminal residue" evidence="9">
    <location>
        <position position="1"/>
    </location>
</feature>
<keyword evidence="5" id="KW-0158">Chromosome</keyword>
<dbReference type="AlphaFoldDB" id="A0A367JBX4"/>
<feature type="non-terminal residue" evidence="9">
    <location>
        <position position="933"/>
    </location>
</feature>
<dbReference type="Pfam" id="PF15489">
    <property type="entry name" value="CTC1"/>
    <property type="match status" value="1"/>
</dbReference>
<comment type="subcellular location">
    <subcellularLocation>
        <location evidence="2">Chromosome</location>
        <location evidence="2">Telomere</location>
    </subcellularLocation>
    <subcellularLocation>
        <location evidence="1">Nucleus</location>
    </subcellularLocation>
</comment>
<evidence type="ECO:0000256" key="8">
    <source>
        <dbReference type="ARBA" id="ARBA00023242"/>
    </source>
</evidence>
<dbReference type="InterPro" id="IPR029156">
    <property type="entry name" value="CTC1"/>
</dbReference>
<dbReference type="InterPro" id="IPR042617">
    <property type="entry name" value="CTC1-like"/>
</dbReference>
<dbReference type="Proteomes" id="UP000253551">
    <property type="component" value="Unassembled WGS sequence"/>
</dbReference>
<dbReference type="GO" id="GO:1990879">
    <property type="term" value="C:CST complex"/>
    <property type="evidence" value="ECO:0007669"/>
    <property type="project" value="TreeGrafter"/>
</dbReference>